<sequence>MAMKGGSVMAMLAVVAVLLSCVLIVVADGECSRNQPCPDPKNCCSKFGFCGQGDPYCGEGCTGGPCSGGGGPSPPSPGGSGLGAILTRSLYEQLFPRHIGFYSYDALIEAAKLFPQFGTTGDDGTKKREIAAYAAHATHETSGLTKINEDTSNPGGYCRVGDFCPQQYFGRGPLQLSWNYNYISCGSYLGLDLFNNPGLVATNNVISFKSSLWFWNKSGGDGILPHIHDVLTGNWRPSGADQAANRVPGFGVTINIINGGLECNKENAQANSRVELFKNFCRQLGVDPGSNLDCKRMRPFYTVNAVDES</sequence>
<dbReference type="PANTHER" id="PTHR22595">
    <property type="entry name" value="CHITINASE-RELATED"/>
    <property type="match status" value="1"/>
</dbReference>
<evidence type="ECO:0000256" key="2">
    <source>
        <dbReference type="ARBA" id="ARBA00023157"/>
    </source>
</evidence>
<reference evidence="8" key="1">
    <citation type="submission" date="2020-06" db="EMBL/GenBank/DDBJ databases">
        <title>WGS assembly of Ceratodon purpureus strain R40.</title>
        <authorList>
            <person name="Carey S.B."/>
            <person name="Jenkins J."/>
            <person name="Shu S."/>
            <person name="Lovell J.T."/>
            <person name="Sreedasyam A."/>
            <person name="Maumus F."/>
            <person name="Tiley G.P."/>
            <person name="Fernandez-Pozo N."/>
            <person name="Barry K."/>
            <person name="Chen C."/>
            <person name="Wang M."/>
            <person name="Lipzen A."/>
            <person name="Daum C."/>
            <person name="Saski C.A."/>
            <person name="Payton A.C."/>
            <person name="Mcbreen J.C."/>
            <person name="Conrad R.E."/>
            <person name="Kollar L.M."/>
            <person name="Olsson S."/>
            <person name="Huttunen S."/>
            <person name="Landis J.B."/>
            <person name="Wickett N.J."/>
            <person name="Johnson M.G."/>
            <person name="Rensing S.A."/>
            <person name="Grimwood J."/>
            <person name="Schmutz J."/>
            <person name="Mcdaniel S.F."/>
        </authorList>
    </citation>
    <scope>NUCLEOTIDE SEQUENCE</scope>
    <source>
        <strain evidence="8">R40</strain>
    </source>
</reference>
<dbReference type="PIRSF" id="PIRSF001060">
    <property type="entry name" value="Endochitinase"/>
    <property type="match status" value="1"/>
</dbReference>
<dbReference type="AlphaFoldDB" id="A0A8T0IAM1"/>
<dbReference type="InterPro" id="IPR000726">
    <property type="entry name" value="Glyco_hydro_19_cat"/>
</dbReference>
<feature type="active site" description="Proton donor" evidence="3">
    <location>
        <position position="140"/>
    </location>
</feature>
<dbReference type="SMART" id="SM00270">
    <property type="entry name" value="ChtBD1"/>
    <property type="match status" value="1"/>
</dbReference>
<dbReference type="SUPFAM" id="SSF53955">
    <property type="entry name" value="Lysozyme-like"/>
    <property type="match status" value="1"/>
</dbReference>
<dbReference type="PROSITE" id="PS00026">
    <property type="entry name" value="CHIT_BIND_I_1"/>
    <property type="match status" value="1"/>
</dbReference>
<protein>
    <recommendedName>
        <fullName evidence="7">Chitin-binding type-1 domain-containing protein</fullName>
    </recommendedName>
</protein>
<comment type="caution">
    <text evidence="5">Lacks conserved residue(s) required for the propagation of feature annotation.</text>
</comment>
<dbReference type="CDD" id="cd00035">
    <property type="entry name" value="ChtBD1"/>
    <property type="match status" value="1"/>
</dbReference>
<dbReference type="GO" id="GO:0005975">
    <property type="term" value="P:carbohydrate metabolic process"/>
    <property type="evidence" value="ECO:0007669"/>
    <property type="project" value="InterPro"/>
</dbReference>
<feature type="chain" id="PRO_5035780171" description="Chitin-binding type-1 domain-containing protein" evidence="6">
    <location>
        <begin position="28"/>
        <end position="309"/>
    </location>
</feature>
<dbReference type="InterPro" id="IPR018371">
    <property type="entry name" value="Chitin-binding_1_CS"/>
</dbReference>
<dbReference type="Gene3D" id="3.30.20.10">
    <property type="entry name" value="Endochitinase, domain 2"/>
    <property type="match status" value="1"/>
</dbReference>
<feature type="disulfide bond" evidence="4">
    <location>
        <begin position="263"/>
        <end position="294"/>
    </location>
</feature>
<dbReference type="PROSITE" id="PS51257">
    <property type="entry name" value="PROKAR_LIPOPROTEIN"/>
    <property type="match status" value="1"/>
</dbReference>
<gene>
    <name evidence="8" type="ORF">KC19_4G139600</name>
</gene>
<evidence type="ECO:0000313" key="9">
    <source>
        <dbReference type="Proteomes" id="UP000822688"/>
    </source>
</evidence>
<dbReference type="InterPro" id="IPR023346">
    <property type="entry name" value="Lysozyme-like_dom_sf"/>
</dbReference>
<dbReference type="InterPro" id="IPR016283">
    <property type="entry name" value="Glyco_hydro_19"/>
</dbReference>
<evidence type="ECO:0000256" key="1">
    <source>
        <dbReference type="ARBA" id="ARBA00022669"/>
    </source>
</evidence>
<keyword evidence="6" id="KW-0732">Signal</keyword>
<dbReference type="CDD" id="cd00325">
    <property type="entry name" value="chitinase_GH19"/>
    <property type="match status" value="1"/>
</dbReference>
<evidence type="ECO:0000259" key="7">
    <source>
        <dbReference type="PROSITE" id="PS50941"/>
    </source>
</evidence>
<dbReference type="GO" id="GO:0008061">
    <property type="term" value="F:chitin binding"/>
    <property type="evidence" value="ECO:0007669"/>
    <property type="project" value="UniProtKB-UniRule"/>
</dbReference>
<dbReference type="EMBL" id="CM026424">
    <property type="protein sequence ID" value="KAG0579977.1"/>
    <property type="molecule type" value="Genomic_DNA"/>
</dbReference>
<feature type="disulfide bond" evidence="4">
    <location>
        <begin position="37"/>
        <end position="50"/>
    </location>
</feature>
<keyword evidence="2 4" id="KW-1015">Disulfide bond</keyword>
<evidence type="ECO:0000256" key="5">
    <source>
        <dbReference type="PROSITE-ProRule" id="PRU00261"/>
    </source>
</evidence>
<dbReference type="PANTHER" id="PTHR22595:SF192">
    <property type="entry name" value="CHITIN-BINDING TYPE-1 DOMAIN-CONTAINING PROTEIN"/>
    <property type="match status" value="1"/>
</dbReference>
<feature type="signal peptide" evidence="6">
    <location>
        <begin position="1"/>
        <end position="27"/>
    </location>
</feature>
<evidence type="ECO:0000256" key="4">
    <source>
        <dbReference type="PIRSR" id="PIRSR001060-2"/>
    </source>
</evidence>
<feature type="domain" description="Chitin-binding type-1" evidence="7">
    <location>
        <begin position="28"/>
        <end position="68"/>
    </location>
</feature>
<comment type="caution">
    <text evidence="8">The sequence shown here is derived from an EMBL/GenBank/DDBJ whole genome shotgun (WGS) entry which is preliminary data.</text>
</comment>
<dbReference type="InterPro" id="IPR036861">
    <property type="entry name" value="Endochitinase-like_sf"/>
</dbReference>
<name>A0A8T0IAM1_CERPU</name>
<organism evidence="8 9">
    <name type="scientific">Ceratodon purpureus</name>
    <name type="common">Fire moss</name>
    <name type="synonym">Dicranum purpureum</name>
    <dbReference type="NCBI Taxonomy" id="3225"/>
    <lineage>
        <taxon>Eukaryota</taxon>
        <taxon>Viridiplantae</taxon>
        <taxon>Streptophyta</taxon>
        <taxon>Embryophyta</taxon>
        <taxon>Bryophyta</taxon>
        <taxon>Bryophytina</taxon>
        <taxon>Bryopsida</taxon>
        <taxon>Dicranidae</taxon>
        <taxon>Pseudoditrichales</taxon>
        <taxon>Ditrichaceae</taxon>
        <taxon>Ceratodon</taxon>
    </lineage>
</organism>
<keyword evidence="1 5" id="KW-0147">Chitin-binding</keyword>
<proteinExistence type="predicted"/>
<dbReference type="Pfam" id="PF00182">
    <property type="entry name" value="Glyco_hydro_19"/>
    <property type="match status" value="1"/>
</dbReference>
<dbReference type="Proteomes" id="UP000822688">
    <property type="component" value="Chromosome 4"/>
</dbReference>
<evidence type="ECO:0000256" key="3">
    <source>
        <dbReference type="PIRSR" id="PIRSR001060-1"/>
    </source>
</evidence>
<dbReference type="PROSITE" id="PS50941">
    <property type="entry name" value="CHIT_BIND_I_2"/>
    <property type="match status" value="1"/>
</dbReference>
<dbReference type="GO" id="GO:0004568">
    <property type="term" value="F:chitinase activity"/>
    <property type="evidence" value="ECO:0007669"/>
    <property type="project" value="InterPro"/>
</dbReference>
<dbReference type="Gene3D" id="1.10.530.10">
    <property type="match status" value="1"/>
</dbReference>
<dbReference type="SUPFAM" id="SSF57016">
    <property type="entry name" value="Plant lectins/antimicrobial peptides"/>
    <property type="match status" value="1"/>
</dbReference>
<dbReference type="Gene3D" id="3.30.60.10">
    <property type="entry name" value="Endochitinase-like"/>
    <property type="match status" value="1"/>
</dbReference>
<accession>A0A8T0IAM1</accession>
<evidence type="ECO:0000256" key="6">
    <source>
        <dbReference type="SAM" id="SignalP"/>
    </source>
</evidence>
<dbReference type="GO" id="GO:0016998">
    <property type="term" value="P:cell wall macromolecule catabolic process"/>
    <property type="evidence" value="ECO:0007669"/>
    <property type="project" value="InterPro"/>
</dbReference>
<evidence type="ECO:0000313" key="8">
    <source>
        <dbReference type="EMBL" id="KAG0579977.1"/>
    </source>
</evidence>
<feature type="disulfide bond" evidence="4">
    <location>
        <begin position="31"/>
        <end position="44"/>
    </location>
</feature>
<dbReference type="GO" id="GO:0006032">
    <property type="term" value="P:chitin catabolic process"/>
    <property type="evidence" value="ECO:0007669"/>
    <property type="project" value="InterPro"/>
</dbReference>
<dbReference type="InterPro" id="IPR001002">
    <property type="entry name" value="Chitin-bd_1"/>
</dbReference>
<feature type="disulfide bond" evidence="4 5">
    <location>
        <begin position="43"/>
        <end position="57"/>
    </location>
</feature>
<keyword evidence="9" id="KW-1185">Reference proteome</keyword>